<dbReference type="InterPro" id="IPR036388">
    <property type="entry name" value="WH-like_DNA-bd_sf"/>
</dbReference>
<keyword evidence="7" id="KW-1185">Reference proteome</keyword>
<dbReference type="CDD" id="cd08422">
    <property type="entry name" value="PBP2_CrgA_like"/>
    <property type="match status" value="1"/>
</dbReference>
<dbReference type="RefSeq" id="WP_276266848.1">
    <property type="nucleotide sequence ID" value="NZ_JARJLM010000431.1"/>
</dbReference>
<organism evidence="6 7">
    <name type="scientific">Cupriavidus basilensis</name>
    <dbReference type="NCBI Taxonomy" id="68895"/>
    <lineage>
        <taxon>Bacteria</taxon>
        <taxon>Pseudomonadati</taxon>
        <taxon>Pseudomonadota</taxon>
        <taxon>Betaproteobacteria</taxon>
        <taxon>Burkholderiales</taxon>
        <taxon>Burkholderiaceae</taxon>
        <taxon>Cupriavidus</taxon>
    </lineage>
</organism>
<dbReference type="InterPro" id="IPR036390">
    <property type="entry name" value="WH_DNA-bd_sf"/>
</dbReference>
<reference evidence="6 7" key="1">
    <citation type="submission" date="2023-03" db="EMBL/GenBank/DDBJ databases">
        <title>Draft assemblies of triclosan tolerant bacteria isolated from returned activated sludge.</title>
        <authorList>
            <person name="Van Hamelsveld S."/>
        </authorList>
    </citation>
    <scope>NUCLEOTIDE SEQUENCE [LARGE SCALE GENOMIC DNA]</scope>
    <source>
        <strain evidence="6 7">GW210010_S58</strain>
    </source>
</reference>
<proteinExistence type="inferred from homology"/>
<protein>
    <submittedName>
        <fullName evidence="6">LysR family transcriptional regulator</fullName>
    </submittedName>
</protein>
<accession>A0ABT6AV60</accession>
<evidence type="ECO:0000259" key="5">
    <source>
        <dbReference type="PROSITE" id="PS50931"/>
    </source>
</evidence>
<dbReference type="Gene3D" id="3.40.190.290">
    <property type="match status" value="1"/>
</dbReference>
<keyword evidence="4" id="KW-0804">Transcription</keyword>
<dbReference type="PANTHER" id="PTHR30537:SF5">
    <property type="entry name" value="HTH-TYPE TRANSCRIPTIONAL ACTIVATOR TTDR-RELATED"/>
    <property type="match status" value="1"/>
</dbReference>
<dbReference type="SUPFAM" id="SSF46785">
    <property type="entry name" value="Winged helix' DNA-binding domain"/>
    <property type="match status" value="1"/>
</dbReference>
<dbReference type="EMBL" id="JARJLM010000431">
    <property type="protein sequence ID" value="MDF3836349.1"/>
    <property type="molecule type" value="Genomic_DNA"/>
</dbReference>
<evidence type="ECO:0000256" key="3">
    <source>
        <dbReference type="ARBA" id="ARBA00023125"/>
    </source>
</evidence>
<evidence type="ECO:0000313" key="6">
    <source>
        <dbReference type="EMBL" id="MDF3836349.1"/>
    </source>
</evidence>
<dbReference type="Gene3D" id="1.10.10.10">
    <property type="entry name" value="Winged helix-like DNA-binding domain superfamily/Winged helix DNA-binding domain"/>
    <property type="match status" value="1"/>
</dbReference>
<dbReference type="InterPro" id="IPR000847">
    <property type="entry name" value="LysR_HTH_N"/>
</dbReference>
<name>A0ABT6AV60_9BURK</name>
<evidence type="ECO:0000256" key="1">
    <source>
        <dbReference type="ARBA" id="ARBA00009437"/>
    </source>
</evidence>
<dbReference type="Pfam" id="PF00126">
    <property type="entry name" value="HTH_1"/>
    <property type="match status" value="1"/>
</dbReference>
<comment type="caution">
    <text evidence="6">The sequence shown here is derived from an EMBL/GenBank/DDBJ whole genome shotgun (WGS) entry which is preliminary data.</text>
</comment>
<dbReference type="PANTHER" id="PTHR30537">
    <property type="entry name" value="HTH-TYPE TRANSCRIPTIONAL REGULATOR"/>
    <property type="match status" value="1"/>
</dbReference>
<evidence type="ECO:0000256" key="2">
    <source>
        <dbReference type="ARBA" id="ARBA00023015"/>
    </source>
</evidence>
<keyword evidence="3" id="KW-0238">DNA-binding</keyword>
<evidence type="ECO:0000313" key="7">
    <source>
        <dbReference type="Proteomes" id="UP001216674"/>
    </source>
</evidence>
<keyword evidence="2" id="KW-0805">Transcription regulation</keyword>
<dbReference type="InterPro" id="IPR058163">
    <property type="entry name" value="LysR-type_TF_proteobact-type"/>
</dbReference>
<dbReference type="Proteomes" id="UP001216674">
    <property type="component" value="Unassembled WGS sequence"/>
</dbReference>
<dbReference type="SUPFAM" id="SSF53850">
    <property type="entry name" value="Periplasmic binding protein-like II"/>
    <property type="match status" value="1"/>
</dbReference>
<dbReference type="InterPro" id="IPR005119">
    <property type="entry name" value="LysR_subst-bd"/>
</dbReference>
<feature type="domain" description="HTH lysR-type" evidence="5">
    <location>
        <begin position="1"/>
        <end position="61"/>
    </location>
</feature>
<dbReference type="PROSITE" id="PS50931">
    <property type="entry name" value="HTH_LYSR"/>
    <property type="match status" value="1"/>
</dbReference>
<gene>
    <name evidence="6" type="ORF">P3W85_25860</name>
</gene>
<sequence>MPVAHLNAMAVFARVVECGSFSAAARELGMTPSAVSRHVTRLEAAIGGSLLQRTTRAFSLTELGQAVHAACARMVAAAQEVNALAGDHGGTPHGLLRVSAPVAFGQAWLAPRLPALLDRFPALELQLTLADRMVDLVEEGIDVAIRIARELAPGLAARPIRAVRYRLVASPGWLARHGTPPAPAALADHRCLYLGYGAFGERWSLRHQGDGQAVTLRIPPRATLNNSAAIVAMAQAGGGIGLVPDFSATAALASGSLVTVLDDWEILEPYVGTAFAVYTPTRHLAPKVRAFVDHLVAQAELENGTAGG</sequence>
<comment type="similarity">
    <text evidence="1">Belongs to the LysR transcriptional regulatory family.</text>
</comment>
<evidence type="ECO:0000256" key="4">
    <source>
        <dbReference type="ARBA" id="ARBA00023163"/>
    </source>
</evidence>
<dbReference type="Pfam" id="PF03466">
    <property type="entry name" value="LysR_substrate"/>
    <property type="match status" value="1"/>
</dbReference>